<dbReference type="CDD" id="cd23763">
    <property type="entry name" value="ASKHA_ATPase_ROK"/>
    <property type="match status" value="1"/>
</dbReference>
<dbReference type="AlphaFoldDB" id="A0A9D2I964"/>
<reference evidence="2" key="1">
    <citation type="journal article" date="2021" name="PeerJ">
        <title>Extensive microbial diversity within the chicken gut microbiome revealed by metagenomics and culture.</title>
        <authorList>
            <person name="Gilroy R."/>
            <person name="Ravi A."/>
            <person name="Getino M."/>
            <person name="Pursley I."/>
            <person name="Horton D.L."/>
            <person name="Alikhan N.F."/>
            <person name="Baker D."/>
            <person name="Gharbi K."/>
            <person name="Hall N."/>
            <person name="Watson M."/>
            <person name="Adriaenssens E.M."/>
            <person name="Foster-Nyarko E."/>
            <person name="Jarju S."/>
            <person name="Secka A."/>
            <person name="Antonio M."/>
            <person name="Oren A."/>
            <person name="Chaudhuri R.R."/>
            <person name="La Ragione R."/>
            <person name="Hildebrand F."/>
            <person name="Pallen M.J."/>
        </authorList>
    </citation>
    <scope>NUCLEOTIDE SEQUENCE</scope>
    <source>
        <strain evidence="2">CHK179-7159</strain>
    </source>
</reference>
<proteinExistence type="inferred from homology"/>
<dbReference type="Gene3D" id="3.30.420.40">
    <property type="match status" value="2"/>
</dbReference>
<dbReference type="Pfam" id="PF00480">
    <property type="entry name" value="ROK"/>
    <property type="match status" value="1"/>
</dbReference>
<comment type="caution">
    <text evidence="2">The sequence shown here is derived from an EMBL/GenBank/DDBJ whole genome shotgun (WGS) entry which is preliminary data.</text>
</comment>
<organism evidence="2 3">
    <name type="scientific">Candidatus Eisenbergiella merdipullorum</name>
    <dbReference type="NCBI Taxonomy" id="2838553"/>
    <lineage>
        <taxon>Bacteria</taxon>
        <taxon>Bacillati</taxon>
        <taxon>Bacillota</taxon>
        <taxon>Clostridia</taxon>
        <taxon>Lachnospirales</taxon>
        <taxon>Lachnospiraceae</taxon>
        <taxon>Eisenbergiella</taxon>
    </lineage>
</organism>
<gene>
    <name evidence="2" type="ORF">H9717_13895</name>
</gene>
<dbReference type="PANTHER" id="PTHR18964:SF149">
    <property type="entry name" value="BIFUNCTIONAL UDP-N-ACETYLGLUCOSAMINE 2-EPIMERASE_N-ACETYLMANNOSAMINE KINASE"/>
    <property type="match status" value="1"/>
</dbReference>
<dbReference type="InterPro" id="IPR043129">
    <property type="entry name" value="ATPase_NBD"/>
</dbReference>
<accession>A0A9D2I964</accession>
<evidence type="ECO:0000313" key="2">
    <source>
        <dbReference type="EMBL" id="HJA94179.1"/>
    </source>
</evidence>
<comment type="similarity">
    <text evidence="1">Belongs to the ROK (NagC/XylR) family.</text>
</comment>
<sequence>MKYLAGIDIGGTKCAVTIGKEEEKNISILYKEKFPTPKTPEEAVKKLVDTLREMCVAHPEVALAAVGVSCGSPLDSEKGLILCPPNLPNWDHVDVVTPFREAFGVPAAVQNDANACALAEWLWGAGKGTKNMIFLTFGTGLGAGLILNGKLYTGTNDMAGEAGHVRLAEDGPEGYGKRGSFEGFCSGGGIARYGRQRVKEWLKEGRHTSILKGNRAPEEITTMDIGLAAQEKDELALSILEETGRMLGRGVAMLMDILNPQRIVIGSIFLRQEKILRKPMEEEIRKEALSLTRQVCEVVPAGLGEELGDYAALSVAGNLLADI</sequence>
<dbReference type="Proteomes" id="UP000886858">
    <property type="component" value="Unassembled WGS sequence"/>
</dbReference>
<reference evidence="2" key="2">
    <citation type="submission" date="2021-04" db="EMBL/GenBank/DDBJ databases">
        <authorList>
            <person name="Gilroy R."/>
        </authorList>
    </citation>
    <scope>NUCLEOTIDE SEQUENCE</scope>
    <source>
        <strain evidence="2">CHK179-7159</strain>
    </source>
</reference>
<name>A0A9D2I964_9FIRM</name>
<dbReference type="PANTHER" id="PTHR18964">
    <property type="entry name" value="ROK (REPRESSOR, ORF, KINASE) FAMILY"/>
    <property type="match status" value="1"/>
</dbReference>
<dbReference type="EMBL" id="DWYY01000158">
    <property type="protein sequence ID" value="HJA94179.1"/>
    <property type="molecule type" value="Genomic_DNA"/>
</dbReference>
<dbReference type="SUPFAM" id="SSF53067">
    <property type="entry name" value="Actin-like ATPase domain"/>
    <property type="match status" value="1"/>
</dbReference>
<dbReference type="InterPro" id="IPR000600">
    <property type="entry name" value="ROK"/>
</dbReference>
<evidence type="ECO:0000313" key="3">
    <source>
        <dbReference type="Proteomes" id="UP000886858"/>
    </source>
</evidence>
<protein>
    <submittedName>
        <fullName evidence="2">ROK family protein</fullName>
    </submittedName>
</protein>
<evidence type="ECO:0000256" key="1">
    <source>
        <dbReference type="ARBA" id="ARBA00006479"/>
    </source>
</evidence>